<comment type="caution">
    <text evidence="9">The sequence shown here is derived from an EMBL/GenBank/DDBJ whole genome shotgun (WGS) entry which is preliminary data.</text>
</comment>
<dbReference type="GO" id="GO:0022857">
    <property type="term" value="F:transmembrane transporter activity"/>
    <property type="evidence" value="ECO:0007669"/>
    <property type="project" value="InterPro"/>
</dbReference>
<feature type="transmembrane region" description="Helical" evidence="7">
    <location>
        <begin position="174"/>
        <end position="194"/>
    </location>
</feature>
<feature type="transmembrane region" description="Helical" evidence="7">
    <location>
        <begin position="371"/>
        <end position="394"/>
    </location>
</feature>
<proteinExistence type="predicted"/>
<reference evidence="9" key="2">
    <citation type="submission" date="2020-09" db="EMBL/GenBank/DDBJ databases">
        <authorList>
            <person name="Sun Q."/>
            <person name="Zhou Y."/>
        </authorList>
    </citation>
    <scope>NUCLEOTIDE SEQUENCE</scope>
    <source>
        <strain evidence="9">CGMCC 4.7679</strain>
    </source>
</reference>
<dbReference type="Gene3D" id="1.20.1250.20">
    <property type="entry name" value="MFS general substrate transporter like domains"/>
    <property type="match status" value="1"/>
</dbReference>
<dbReference type="PANTHER" id="PTHR23513:SF6">
    <property type="entry name" value="MAJOR FACILITATOR SUPERFAMILY ASSOCIATED DOMAIN-CONTAINING PROTEIN"/>
    <property type="match status" value="1"/>
</dbReference>
<feature type="transmembrane region" description="Helical" evidence="7">
    <location>
        <begin position="221"/>
        <end position="244"/>
    </location>
</feature>
<accession>A0A8H9ISL0</accession>
<evidence type="ECO:0000256" key="3">
    <source>
        <dbReference type="ARBA" id="ARBA00022475"/>
    </source>
</evidence>
<feature type="transmembrane region" description="Helical" evidence="7">
    <location>
        <begin position="282"/>
        <end position="300"/>
    </location>
</feature>
<dbReference type="PANTHER" id="PTHR23513">
    <property type="entry name" value="INTEGRAL MEMBRANE EFFLUX PROTEIN-RELATED"/>
    <property type="match status" value="1"/>
</dbReference>
<dbReference type="EMBL" id="BNAV01000003">
    <property type="protein sequence ID" value="GHF53725.1"/>
    <property type="molecule type" value="Genomic_DNA"/>
</dbReference>
<dbReference type="PROSITE" id="PS50850">
    <property type="entry name" value="MFS"/>
    <property type="match status" value="1"/>
</dbReference>
<dbReference type="GO" id="GO:0005886">
    <property type="term" value="C:plasma membrane"/>
    <property type="evidence" value="ECO:0007669"/>
    <property type="project" value="UniProtKB-SubCell"/>
</dbReference>
<reference evidence="9" key="1">
    <citation type="journal article" date="2014" name="Int. J. Syst. Evol. Microbiol.">
        <title>Complete genome sequence of Corynebacterium casei LMG S-19264T (=DSM 44701T), isolated from a smear-ripened cheese.</title>
        <authorList>
            <consortium name="US DOE Joint Genome Institute (JGI-PGF)"/>
            <person name="Walter F."/>
            <person name="Albersmeier A."/>
            <person name="Kalinowski J."/>
            <person name="Ruckert C."/>
        </authorList>
    </citation>
    <scope>NUCLEOTIDE SEQUENCE</scope>
    <source>
        <strain evidence="9">CGMCC 4.7679</strain>
    </source>
</reference>
<dbReference type="AlphaFoldDB" id="A0A8H9ISL0"/>
<dbReference type="InterPro" id="IPR010290">
    <property type="entry name" value="TM_effector"/>
</dbReference>
<dbReference type="SUPFAM" id="SSF103473">
    <property type="entry name" value="MFS general substrate transporter"/>
    <property type="match status" value="1"/>
</dbReference>
<feature type="transmembrane region" description="Helical" evidence="7">
    <location>
        <begin position="12"/>
        <end position="36"/>
    </location>
</feature>
<dbReference type="RefSeq" id="WP_145933950.1">
    <property type="nucleotide sequence ID" value="NZ_BNAV01000003.1"/>
</dbReference>
<keyword evidence="6 7" id="KW-0472">Membrane</keyword>
<evidence type="ECO:0000313" key="10">
    <source>
        <dbReference type="Proteomes" id="UP000658656"/>
    </source>
</evidence>
<evidence type="ECO:0000256" key="1">
    <source>
        <dbReference type="ARBA" id="ARBA00004651"/>
    </source>
</evidence>
<organism evidence="9 10">
    <name type="scientific">Amycolatopsis bartoniae</name>
    <dbReference type="NCBI Taxonomy" id="941986"/>
    <lineage>
        <taxon>Bacteria</taxon>
        <taxon>Bacillati</taxon>
        <taxon>Actinomycetota</taxon>
        <taxon>Actinomycetes</taxon>
        <taxon>Pseudonocardiales</taxon>
        <taxon>Pseudonocardiaceae</taxon>
        <taxon>Amycolatopsis</taxon>
    </lineage>
</organism>
<dbReference type="Proteomes" id="UP000658656">
    <property type="component" value="Unassembled WGS sequence"/>
</dbReference>
<feature type="transmembrane region" description="Helical" evidence="7">
    <location>
        <begin position="344"/>
        <end position="365"/>
    </location>
</feature>
<name>A0A8H9ISL0_9PSEU</name>
<evidence type="ECO:0000259" key="8">
    <source>
        <dbReference type="PROSITE" id="PS50850"/>
    </source>
</evidence>
<dbReference type="OrthoDB" id="4544213at2"/>
<keyword evidence="10" id="KW-1185">Reference proteome</keyword>
<keyword evidence="3" id="KW-1003">Cell membrane</keyword>
<dbReference type="Pfam" id="PF05977">
    <property type="entry name" value="MFS_3"/>
    <property type="match status" value="1"/>
</dbReference>
<keyword evidence="4 7" id="KW-0812">Transmembrane</keyword>
<feature type="transmembrane region" description="Helical" evidence="7">
    <location>
        <begin position="256"/>
        <end position="275"/>
    </location>
</feature>
<evidence type="ECO:0000256" key="7">
    <source>
        <dbReference type="SAM" id="Phobius"/>
    </source>
</evidence>
<evidence type="ECO:0000256" key="2">
    <source>
        <dbReference type="ARBA" id="ARBA00022448"/>
    </source>
</evidence>
<dbReference type="InterPro" id="IPR001958">
    <property type="entry name" value="Tet-R_TetA/multi-R_MdtG-like"/>
</dbReference>
<feature type="transmembrane region" description="Helical" evidence="7">
    <location>
        <begin position="306"/>
        <end position="332"/>
    </location>
</feature>
<gene>
    <name evidence="9" type="ORF">GCM10017566_28930</name>
</gene>
<evidence type="ECO:0000256" key="4">
    <source>
        <dbReference type="ARBA" id="ARBA00022692"/>
    </source>
</evidence>
<feature type="transmembrane region" description="Helical" evidence="7">
    <location>
        <begin position="48"/>
        <end position="68"/>
    </location>
</feature>
<evidence type="ECO:0000313" key="9">
    <source>
        <dbReference type="EMBL" id="GHF53725.1"/>
    </source>
</evidence>
<dbReference type="InterPro" id="IPR036259">
    <property type="entry name" value="MFS_trans_sf"/>
</dbReference>
<evidence type="ECO:0000256" key="6">
    <source>
        <dbReference type="ARBA" id="ARBA00023136"/>
    </source>
</evidence>
<dbReference type="InterPro" id="IPR020846">
    <property type="entry name" value="MFS_dom"/>
</dbReference>
<evidence type="ECO:0000256" key="5">
    <source>
        <dbReference type="ARBA" id="ARBA00022989"/>
    </source>
</evidence>
<comment type="subcellular location">
    <subcellularLocation>
        <location evidence="1">Cell membrane</location>
        <topology evidence="1">Multi-pass membrane protein</topology>
    </subcellularLocation>
</comment>
<dbReference type="CDD" id="cd06173">
    <property type="entry name" value="MFS_MefA_like"/>
    <property type="match status" value="1"/>
</dbReference>
<keyword evidence="2" id="KW-0813">Transport</keyword>
<protein>
    <submittedName>
        <fullName evidence="9">MFS transporter</fullName>
    </submittedName>
</protein>
<keyword evidence="5 7" id="KW-1133">Transmembrane helix</keyword>
<sequence length="416" mass="43504">MTTLLSRNRDYRLLWGGQVFSETGFSTSMIAFPLLVLAVTGSAAQSGLVLGAVAVAQLVAGLPAGALVDRWNRKRIMLVCEAVQALAAASLLAALWWGVASVLQLVAVAAVMGLCRALFEPAEEASLPRLVTVEQVPSAVAMNAARSNAGQLSGTALGGFLFALGRAIPFVFDVLTHVVAFFALLFVRLPVAVTERAPARHLGREILAGLRWVWHQPQVRVTALCAISLNLFFSAYYLVIIVLAATRGVPSGEIGVMAAMLGGGGILGALAAPYLHRRFSPYTLIIGVFWALTVLTPLAVFVRSGYLMGVLFAAMAFLPPAANTTISTYQLLLTPDGMRGRLGGVLGVAGGVAAAAGPALGGWLVDALPGTTAVLVCAGAITVVTLLATCHPVLRRFPRTLEPEPEFADRKGNPDG</sequence>
<feature type="domain" description="Major facilitator superfamily (MFS) profile" evidence="8">
    <location>
        <begin position="1"/>
        <end position="397"/>
    </location>
</feature>
<dbReference type="PRINTS" id="PR01035">
    <property type="entry name" value="TCRTETA"/>
</dbReference>